<organism evidence="3 4">
    <name type="scientific">Acinetobacter schindleri</name>
    <dbReference type="NCBI Taxonomy" id="108981"/>
    <lineage>
        <taxon>Bacteria</taxon>
        <taxon>Pseudomonadati</taxon>
        <taxon>Pseudomonadota</taxon>
        <taxon>Gammaproteobacteria</taxon>
        <taxon>Moraxellales</taxon>
        <taxon>Moraxellaceae</taxon>
        <taxon>Acinetobacter</taxon>
    </lineage>
</organism>
<dbReference type="InterPro" id="IPR008258">
    <property type="entry name" value="Transglycosylase_SLT_dom_1"/>
</dbReference>
<name>A0AAE6WWC4_9GAMM</name>
<dbReference type="Gene3D" id="1.10.530.10">
    <property type="match status" value="1"/>
</dbReference>
<dbReference type="Proteomes" id="UP000503505">
    <property type="component" value="Chromosome"/>
</dbReference>
<dbReference type="PANTHER" id="PTHR37423:SF2">
    <property type="entry name" value="MEMBRANE-BOUND LYTIC MUREIN TRANSGLYCOSYLASE C"/>
    <property type="match status" value="1"/>
</dbReference>
<dbReference type="PANTHER" id="PTHR37423">
    <property type="entry name" value="SOLUBLE LYTIC MUREIN TRANSGLYCOSYLASE-RELATED"/>
    <property type="match status" value="1"/>
</dbReference>
<dbReference type="EMBL" id="CP044463">
    <property type="protein sequence ID" value="QIC67109.1"/>
    <property type="molecule type" value="Genomic_DNA"/>
</dbReference>
<evidence type="ECO:0000313" key="4">
    <source>
        <dbReference type="Proteomes" id="UP000503505"/>
    </source>
</evidence>
<evidence type="ECO:0000256" key="1">
    <source>
        <dbReference type="ARBA" id="ARBA00007734"/>
    </source>
</evidence>
<gene>
    <name evidence="3" type="ORF">FSC10_06905</name>
</gene>
<dbReference type="SUPFAM" id="SSF53955">
    <property type="entry name" value="Lysozyme-like"/>
    <property type="match status" value="1"/>
</dbReference>
<reference evidence="3 4" key="1">
    <citation type="submission" date="2019-09" db="EMBL/GenBank/DDBJ databases">
        <title>Non-baumannii Acinetobacter spp. carrying blaNDM-1 isolated in China.</title>
        <authorList>
            <person name="Cui C."/>
            <person name="Chen C."/>
            <person name="Sun J."/>
            <person name="Liu Y."/>
        </authorList>
    </citation>
    <scope>NUCLEOTIDE SEQUENCE [LARGE SCALE GENOMIC DNA]</scope>
    <source>
        <strain evidence="3 4">HZE23-1</strain>
    </source>
</reference>
<dbReference type="AlphaFoldDB" id="A0AAE6WWC4"/>
<protein>
    <submittedName>
        <fullName evidence="3">Lytic transglycosylase domain-containing protein</fullName>
    </submittedName>
</protein>
<evidence type="ECO:0000313" key="3">
    <source>
        <dbReference type="EMBL" id="QIC67109.1"/>
    </source>
</evidence>
<dbReference type="Pfam" id="PF01464">
    <property type="entry name" value="SLT"/>
    <property type="match status" value="1"/>
</dbReference>
<comment type="similarity">
    <text evidence="1">Belongs to the transglycosylase Slt family.</text>
</comment>
<sequence>MTYFKSFTLKRLLSHFFTPSHFKKLILLGSAITLTACSSLGGGSIEKRSAKLSKGIQSAYSISPETANRVSPLIIKSAEQHNLDPLLVAAVIRQESTYRPYVSSPAGAVGLMQIIPRYWQSSCGADLFHEATNVQCGSYILARYQQSAGDLKKGLGYYNVGPSGFENNRKMRKQGKKYAKQVLNHKKMLKNSI</sequence>
<dbReference type="GeneID" id="58163012"/>
<accession>A0AAE6WWC4</accession>
<feature type="domain" description="Transglycosylase SLT" evidence="2">
    <location>
        <begin position="73"/>
        <end position="178"/>
    </location>
</feature>
<dbReference type="InterPro" id="IPR023346">
    <property type="entry name" value="Lysozyme-like_dom_sf"/>
</dbReference>
<dbReference type="RefSeq" id="WP_163165874.1">
    <property type="nucleotide sequence ID" value="NZ_CP044463.1"/>
</dbReference>
<evidence type="ECO:0000259" key="2">
    <source>
        <dbReference type="Pfam" id="PF01464"/>
    </source>
</evidence>
<proteinExistence type="inferred from homology"/>